<feature type="region of interest" description="Disordered" evidence="1">
    <location>
        <begin position="484"/>
        <end position="524"/>
    </location>
</feature>
<dbReference type="EMBL" id="CP001333">
    <property type="protein sequence ID" value="ACO67875.1"/>
    <property type="molecule type" value="Genomic_DNA"/>
</dbReference>
<sequence length="1264" mass="129714">MALADATNVVATDAPIATATKTMSQASEVPNAPNPEKLVAALDDVASFDAAKRDAAAAKLDAASAKDAPGLCIALLRVASDDAHGSARRLAAGTFARNLLRKAFWTPEKDGASFPDAYRAAVRVAALDALCVAPDGPSRALIAECLRLAGAVPASAIGGSSQFTDITSSSSEDPRADLALDVCERLAKRGSFAAAKHESSFVLSPGFLLATHAAARPFQYFRDAAKAREAAPEALETLCVKVIAPHVVPMCGCDDARVRRAALKVVFRVVRAYMPDALRGEVLRSIVASISRSTLILRARSYEGTASEEDWIAAKRALRLAKALVTRHASMLDSSAFLAIVGACVGAAGVEDPTADAADAAVAEAFACLESVLAATREPKPTSDAAWAGLTDLASVSGVGSPVGALKDLILECVVPHANLRKIDEERLAEDPEEYARVNAVGDVAIVDVIEEALADGGGSGSGVTARNAALEFVQALVTTVGPAVSPGAEPPAKKHKKDTKKDTKRDGEDGDGKAPSPTPGESALKDVVDAILAEAPKEKIEKVGKSAAAAGAVATYAAPAAEASLGASKYFGLFQLAASLASAQAQRGRGAKDGAMRLFCQRHAFPAAAATDSPHVAAAAAKFIADALVVGPRTSSAAPLLREGVAALIAAIEREWDLKGSNDDDTNDDDGREIDEEGVAAVKDIASWAAKSVLEDAPAASEAFGTLAVGAVDAACERLLALVESSPAHSTPALRVLGAMAGAASGAMTPTAAAGRIERIVAAFAPFAPSTDEEDDSIEGNDSSIDVPLDAWEASVDACAALVEAANAWDAPEGASEGAVDEAREGEMAAAAAAAAHVAAYWRAAESLEPSDDEDEEDEDTAGDGDETDGRYDRYAPPPAHAAVASLLRAAAEVLASSRVTDKKTANSARLAANVPRVCAEWARHLPAWRRQGEAGLVDDACLDDLRDIVAAVSTAGTAGDDAVAAIAGFGAATAAAVLEDSDDEPTRRAAAGALAACVSAPGFPGWSHVPGVPTFPLRFNLLRVALDNAEGATTGRRSARAALHLLAAVAASSGFAGDASFAQEWLRVRCECAGVAGWTVTGVDGALLGAHVASLHAALVALVAPGAPQPDKQVFGAALDEAVRAAATLLASPEDGCDEDDDDEEDEDDSDGEDDSDDEATINDGLENETEEEFLERYAAIARDMADGTADDELNDDDDEGCDEEDSAYQVAFEATRGDGSRDAMAFAAWFETWRAGDTRGVRVSSVVDGAAAKALAKAAAR</sequence>
<dbReference type="InterPro" id="IPR011989">
    <property type="entry name" value="ARM-like"/>
</dbReference>
<gene>
    <name evidence="3" type="ORF">MICPUN_64605</name>
</gene>
<dbReference type="SUPFAM" id="SSF48371">
    <property type="entry name" value="ARM repeat"/>
    <property type="match status" value="1"/>
</dbReference>
<evidence type="ECO:0000313" key="3">
    <source>
        <dbReference type="EMBL" id="ACO67875.1"/>
    </source>
</evidence>
<reference evidence="3 4" key="1">
    <citation type="journal article" date="2009" name="Science">
        <title>Green evolution and dynamic adaptations revealed by genomes of the marine picoeukaryotes Micromonas.</title>
        <authorList>
            <person name="Worden A.Z."/>
            <person name="Lee J.H."/>
            <person name="Mock T."/>
            <person name="Rouze P."/>
            <person name="Simmons M.P."/>
            <person name="Aerts A.L."/>
            <person name="Allen A.E."/>
            <person name="Cuvelier M.L."/>
            <person name="Derelle E."/>
            <person name="Everett M.V."/>
            <person name="Foulon E."/>
            <person name="Grimwood J."/>
            <person name="Gundlach H."/>
            <person name="Henrissat B."/>
            <person name="Napoli C."/>
            <person name="McDonald S.M."/>
            <person name="Parker M.S."/>
            <person name="Rombauts S."/>
            <person name="Salamov A."/>
            <person name="Von Dassow P."/>
            <person name="Badger J.H."/>
            <person name="Coutinho P.M."/>
            <person name="Demir E."/>
            <person name="Dubchak I."/>
            <person name="Gentemann C."/>
            <person name="Eikrem W."/>
            <person name="Gready J.E."/>
            <person name="John U."/>
            <person name="Lanier W."/>
            <person name="Lindquist E.A."/>
            <person name="Lucas S."/>
            <person name="Mayer K.F."/>
            <person name="Moreau H."/>
            <person name="Not F."/>
            <person name="Otillar R."/>
            <person name="Panaud O."/>
            <person name="Pangilinan J."/>
            <person name="Paulsen I."/>
            <person name="Piegu B."/>
            <person name="Poliakov A."/>
            <person name="Robbens S."/>
            <person name="Schmutz J."/>
            <person name="Toulza E."/>
            <person name="Wyss T."/>
            <person name="Zelensky A."/>
            <person name="Zhou K."/>
            <person name="Armbrust E.V."/>
            <person name="Bhattacharya D."/>
            <person name="Goodenough U.W."/>
            <person name="Van de Peer Y."/>
            <person name="Grigoriev I.V."/>
        </authorList>
    </citation>
    <scope>NUCLEOTIDE SEQUENCE [LARGE SCALE GENOMIC DNA]</scope>
    <source>
        <strain evidence="4">RCC299 / NOUM17</strain>
    </source>
</reference>
<organism evidence="3 4">
    <name type="scientific">Micromonas commoda (strain RCC299 / NOUM17 / CCMP2709)</name>
    <name type="common">Picoplanktonic green alga</name>
    <dbReference type="NCBI Taxonomy" id="296587"/>
    <lineage>
        <taxon>Eukaryota</taxon>
        <taxon>Viridiplantae</taxon>
        <taxon>Chlorophyta</taxon>
        <taxon>Mamiellophyceae</taxon>
        <taxon>Mamiellales</taxon>
        <taxon>Mamiellaceae</taxon>
        <taxon>Micromonas</taxon>
    </lineage>
</organism>
<evidence type="ECO:0000259" key="2">
    <source>
        <dbReference type="PROSITE" id="PS50166"/>
    </source>
</evidence>
<dbReference type="OrthoDB" id="10691249at2759"/>
<dbReference type="InParanoid" id="C1EIK1"/>
<feature type="compositionally biased region" description="Acidic residues" evidence="1">
    <location>
        <begin position="1137"/>
        <end position="1171"/>
    </location>
</feature>
<dbReference type="KEGG" id="mis:MICPUN_64605"/>
<dbReference type="Gene3D" id="1.25.10.10">
    <property type="entry name" value="Leucine-rich Repeat Variant"/>
    <property type="match status" value="1"/>
</dbReference>
<feature type="compositionally biased region" description="Acidic residues" evidence="1">
    <location>
        <begin position="850"/>
        <end position="868"/>
    </location>
</feature>
<keyword evidence="4" id="KW-1185">Reference proteome</keyword>
<dbReference type="GeneID" id="8249368"/>
<protein>
    <recommendedName>
        <fullName evidence="2">Importin N-terminal domain-containing protein</fullName>
    </recommendedName>
</protein>
<feature type="compositionally biased region" description="Basic and acidic residues" evidence="1">
    <location>
        <begin position="500"/>
        <end position="513"/>
    </location>
</feature>
<feature type="compositionally biased region" description="Acidic residues" evidence="1">
    <location>
        <begin position="1191"/>
        <end position="1207"/>
    </location>
</feature>
<proteinExistence type="predicted"/>
<dbReference type="PANTHER" id="PTHR35711">
    <property type="entry name" value="EXPRESSED PROTEIN"/>
    <property type="match status" value="1"/>
</dbReference>
<feature type="region of interest" description="Disordered" evidence="1">
    <location>
        <begin position="1187"/>
        <end position="1207"/>
    </location>
</feature>
<dbReference type="InterPro" id="IPR001494">
    <property type="entry name" value="Importin-beta_N"/>
</dbReference>
<evidence type="ECO:0000313" key="4">
    <source>
        <dbReference type="Proteomes" id="UP000002009"/>
    </source>
</evidence>
<dbReference type="RefSeq" id="XP_002506617.1">
    <property type="nucleotide sequence ID" value="XM_002506571.1"/>
</dbReference>
<dbReference type="Proteomes" id="UP000002009">
    <property type="component" value="Chromosome 15"/>
</dbReference>
<dbReference type="AlphaFoldDB" id="C1EIK1"/>
<dbReference type="InterPro" id="IPR016024">
    <property type="entry name" value="ARM-type_fold"/>
</dbReference>
<dbReference type="PROSITE" id="PS50166">
    <property type="entry name" value="IMPORTIN_B_NT"/>
    <property type="match status" value="1"/>
</dbReference>
<accession>C1EIK1</accession>
<dbReference type="STRING" id="296587.C1EIK1"/>
<feature type="region of interest" description="Disordered" evidence="1">
    <location>
        <begin position="1131"/>
        <end position="1171"/>
    </location>
</feature>
<dbReference type="GO" id="GO:0006886">
    <property type="term" value="P:intracellular protein transport"/>
    <property type="evidence" value="ECO:0007669"/>
    <property type="project" value="InterPro"/>
</dbReference>
<feature type="region of interest" description="Disordered" evidence="1">
    <location>
        <begin position="848"/>
        <end position="877"/>
    </location>
</feature>
<evidence type="ECO:0000256" key="1">
    <source>
        <dbReference type="SAM" id="MobiDB-lite"/>
    </source>
</evidence>
<name>C1EIK1_MICCC</name>
<dbReference type="PANTHER" id="PTHR35711:SF1">
    <property type="entry name" value="ECTODERMAL, ISOFORM F"/>
    <property type="match status" value="1"/>
</dbReference>
<feature type="domain" description="Importin N-terminal" evidence="2">
    <location>
        <begin position="56"/>
        <end position="132"/>
    </location>
</feature>
<dbReference type="GO" id="GO:0031267">
    <property type="term" value="F:small GTPase binding"/>
    <property type="evidence" value="ECO:0007669"/>
    <property type="project" value="InterPro"/>
</dbReference>